<dbReference type="Proteomes" id="UP000501648">
    <property type="component" value="Chromosome"/>
</dbReference>
<dbReference type="GO" id="GO:0046688">
    <property type="term" value="P:response to copper ion"/>
    <property type="evidence" value="ECO:0007669"/>
    <property type="project" value="InterPro"/>
</dbReference>
<name>A0A6M3ZR17_9BURK</name>
<evidence type="ECO:0000256" key="1">
    <source>
        <dbReference type="ARBA" id="ARBA00004418"/>
    </source>
</evidence>
<dbReference type="RefSeq" id="WP_017453400.1">
    <property type="nucleotide sequence ID" value="NZ_CP008956.1"/>
</dbReference>
<dbReference type="GO" id="GO:0006825">
    <property type="term" value="P:copper ion transport"/>
    <property type="evidence" value="ECO:0007669"/>
    <property type="project" value="InterPro"/>
</dbReference>
<dbReference type="InterPro" id="IPR047685">
    <property type="entry name" value="CopC-like"/>
</dbReference>
<evidence type="ECO:0000256" key="3">
    <source>
        <dbReference type="ARBA" id="ARBA00022723"/>
    </source>
</evidence>
<organism evidence="9 10">
    <name type="scientific">Herbaspirillum rubrisubalbicans Os34</name>
    <dbReference type="NCBI Taxonomy" id="1235827"/>
    <lineage>
        <taxon>Bacteria</taxon>
        <taxon>Pseudomonadati</taxon>
        <taxon>Pseudomonadota</taxon>
        <taxon>Betaproteobacteria</taxon>
        <taxon>Burkholderiales</taxon>
        <taxon>Oxalobacteraceae</taxon>
        <taxon>Herbaspirillum</taxon>
    </lineage>
</organism>
<dbReference type="InterPro" id="IPR007348">
    <property type="entry name" value="CopC_dom"/>
</dbReference>
<dbReference type="InterPro" id="IPR014756">
    <property type="entry name" value="Ig_E-set"/>
</dbReference>
<sequence length="121" mass="12779">MKIIKRLLGLVALAGLVLTQSAWAHAHLKTAEPADKAVVASPADLTLGFSEGLNLKFSGLKLLGPDQQEVKLGQAMLMDEGKSLMVSLPARLPAGAYTVQWHALSVDGHKTEGSYSFSVAP</sequence>
<dbReference type="GO" id="GO:0005507">
    <property type="term" value="F:copper ion binding"/>
    <property type="evidence" value="ECO:0007669"/>
    <property type="project" value="InterPro"/>
</dbReference>
<keyword evidence="4 7" id="KW-0732">Signal</keyword>
<feature type="domain" description="CopC" evidence="8">
    <location>
        <begin position="25"/>
        <end position="119"/>
    </location>
</feature>
<evidence type="ECO:0000313" key="10">
    <source>
        <dbReference type="Proteomes" id="UP000501648"/>
    </source>
</evidence>
<dbReference type="PANTHER" id="PTHR34820">
    <property type="entry name" value="INNER MEMBRANE PROTEIN YEBZ"/>
    <property type="match status" value="1"/>
</dbReference>
<keyword evidence="3" id="KW-0479">Metal-binding</keyword>
<dbReference type="InterPro" id="IPR032694">
    <property type="entry name" value="CopC/D"/>
</dbReference>
<evidence type="ECO:0000256" key="5">
    <source>
        <dbReference type="ARBA" id="ARBA00022764"/>
    </source>
</evidence>
<accession>A0A6M3ZR17</accession>
<dbReference type="AlphaFoldDB" id="A0A6M3ZR17"/>
<dbReference type="GO" id="GO:0042597">
    <property type="term" value="C:periplasmic space"/>
    <property type="evidence" value="ECO:0007669"/>
    <property type="project" value="UniProtKB-SubCell"/>
</dbReference>
<dbReference type="GO" id="GO:0005886">
    <property type="term" value="C:plasma membrane"/>
    <property type="evidence" value="ECO:0007669"/>
    <property type="project" value="TreeGrafter"/>
</dbReference>
<reference evidence="9 10" key="1">
    <citation type="journal article" date="2012" name="J. Bacteriol.">
        <title>Genome sequence of the pathogenic Herbaspirillum seropedicae strain Os34, isolated from rice roots.</title>
        <authorList>
            <person name="Ye W."/>
            <person name="Ye S."/>
            <person name="Liu J."/>
            <person name="Chang S."/>
            <person name="Chen M."/>
            <person name="Zhu B."/>
            <person name="Guo L."/>
            <person name="An Q."/>
        </authorList>
    </citation>
    <scope>NUCLEOTIDE SEQUENCE [LARGE SCALE GENOMIC DNA]</scope>
    <source>
        <strain evidence="9 10">Os34</strain>
    </source>
</reference>
<protein>
    <submittedName>
        <fullName evidence="9">Cu resistance protein</fullName>
    </submittedName>
</protein>
<keyword evidence="6" id="KW-0186">Copper</keyword>
<proteinExistence type="inferred from homology"/>
<gene>
    <name evidence="9" type="ORF">C798_12705</name>
</gene>
<dbReference type="Gene3D" id="2.60.40.1220">
    <property type="match status" value="1"/>
</dbReference>
<keyword evidence="5" id="KW-0574">Periplasm</keyword>
<dbReference type="EMBL" id="CP008956">
    <property type="protein sequence ID" value="QJQ01064.1"/>
    <property type="molecule type" value="Genomic_DNA"/>
</dbReference>
<evidence type="ECO:0000259" key="8">
    <source>
        <dbReference type="Pfam" id="PF04234"/>
    </source>
</evidence>
<feature type="chain" id="PRO_5026660852" evidence="7">
    <location>
        <begin position="25"/>
        <end position="121"/>
    </location>
</feature>
<dbReference type="Pfam" id="PF04234">
    <property type="entry name" value="CopC"/>
    <property type="match status" value="1"/>
</dbReference>
<comment type="subcellular location">
    <subcellularLocation>
        <location evidence="1">Periplasm</location>
    </subcellularLocation>
</comment>
<evidence type="ECO:0000256" key="7">
    <source>
        <dbReference type="SAM" id="SignalP"/>
    </source>
</evidence>
<dbReference type="InterPro" id="IPR014755">
    <property type="entry name" value="Cu-Rt/internalin_Ig-like"/>
</dbReference>
<dbReference type="SUPFAM" id="SSF81296">
    <property type="entry name" value="E set domains"/>
    <property type="match status" value="1"/>
</dbReference>
<feature type="signal peptide" evidence="7">
    <location>
        <begin position="1"/>
        <end position="24"/>
    </location>
</feature>
<dbReference type="PANTHER" id="PTHR34820:SF4">
    <property type="entry name" value="INNER MEMBRANE PROTEIN YEBZ"/>
    <property type="match status" value="1"/>
</dbReference>
<comment type="similarity">
    <text evidence="2">Belongs to the CopC family.</text>
</comment>
<dbReference type="NCBIfam" id="NF033814">
    <property type="entry name" value="copper_CopC"/>
    <property type="match status" value="1"/>
</dbReference>
<evidence type="ECO:0000256" key="6">
    <source>
        <dbReference type="ARBA" id="ARBA00023008"/>
    </source>
</evidence>
<evidence type="ECO:0000313" key="9">
    <source>
        <dbReference type="EMBL" id="QJQ01064.1"/>
    </source>
</evidence>
<evidence type="ECO:0000256" key="2">
    <source>
        <dbReference type="ARBA" id="ARBA00010509"/>
    </source>
</evidence>
<evidence type="ECO:0000256" key="4">
    <source>
        <dbReference type="ARBA" id="ARBA00022729"/>
    </source>
</evidence>